<evidence type="ECO:0000256" key="8">
    <source>
        <dbReference type="ARBA" id="ARBA00023125"/>
    </source>
</evidence>
<dbReference type="Ensembl" id="ENSKMAT00000019211.1">
    <property type="protein sequence ID" value="ENSKMAP00000018949.1"/>
    <property type="gene ID" value="ENSKMAG00000014091.1"/>
</dbReference>
<evidence type="ECO:0000256" key="12">
    <source>
        <dbReference type="SAM" id="MobiDB-lite"/>
    </source>
</evidence>
<feature type="domain" description="C2H2-type" evidence="13">
    <location>
        <begin position="293"/>
        <end position="318"/>
    </location>
</feature>
<dbReference type="STRING" id="37003.ENSKMAP00000018949"/>
<dbReference type="SUPFAM" id="SSF57667">
    <property type="entry name" value="beta-beta-alpha zinc fingers"/>
    <property type="match status" value="9"/>
</dbReference>
<feature type="domain" description="C2H2-type" evidence="13">
    <location>
        <begin position="220"/>
        <end position="247"/>
    </location>
</feature>
<dbReference type="FunFam" id="3.30.160.60:FF:001530">
    <property type="entry name" value="Zinc finger protein 268"/>
    <property type="match status" value="1"/>
</dbReference>
<dbReference type="PANTHER" id="PTHR24393">
    <property type="entry name" value="ZINC FINGER PROTEIN"/>
    <property type="match status" value="1"/>
</dbReference>
<feature type="domain" description="C2H2-type" evidence="13">
    <location>
        <begin position="521"/>
        <end position="549"/>
    </location>
</feature>
<dbReference type="InterPro" id="IPR036236">
    <property type="entry name" value="Znf_C2H2_sf"/>
</dbReference>
<dbReference type="FunFam" id="3.30.160.60:FF:000005">
    <property type="entry name" value="Zinc finger protein 14 homolog"/>
    <property type="match status" value="1"/>
</dbReference>
<feature type="compositionally biased region" description="Polar residues" evidence="12">
    <location>
        <begin position="815"/>
        <end position="828"/>
    </location>
</feature>
<reference evidence="14" key="1">
    <citation type="submission" date="2025-08" db="UniProtKB">
        <authorList>
            <consortium name="Ensembl"/>
        </authorList>
    </citation>
    <scope>IDENTIFICATION</scope>
</reference>
<keyword evidence="15" id="KW-1185">Reference proteome</keyword>
<keyword evidence="3" id="KW-0479">Metal-binding</keyword>
<feature type="compositionally biased region" description="Polar residues" evidence="12">
    <location>
        <begin position="852"/>
        <end position="880"/>
    </location>
</feature>
<evidence type="ECO:0000256" key="3">
    <source>
        <dbReference type="ARBA" id="ARBA00022723"/>
    </source>
</evidence>
<feature type="region of interest" description="Disordered" evidence="12">
    <location>
        <begin position="432"/>
        <end position="469"/>
    </location>
</feature>
<dbReference type="GO" id="GO:0001228">
    <property type="term" value="F:DNA-binding transcription activator activity, RNA polymerase II-specific"/>
    <property type="evidence" value="ECO:0007669"/>
    <property type="project" value="TreeGrafter"/>
</dbReference>
<feature type="domain" description="C2H2-type" evidence="13">
    <location>
        <begin position="474"/>
        <end position="501"/>
    </location>
</feature>
<keyword evidence="5 11" id="KW-0863">Zinc-finger</keyword>
<evidence type="ECO:0000313" key="14">
    <source>
        <dbReference type="Ensembl" id="ENSKMAP00000018949.1"/>
    </source>
</evidence>
<feature type="domain" description="C2H2-type" evidence="13">
    <location>
        <begin position="638"/>
        <end position="665"/>
    </location>
</feature>
<dbReference type="RefSeq" id="XP_017288769.1">
    <property type="nucleotide sequence ID" value="XM_017433280.3"/>
</dbReference>
<dbReference type="Pfam" id="PF13912">
    <property type="entry name" value="zf-C2H2_6"/>
    <property type="match status" value="1"/>
</dbReference>
<dbReference type="FunFam" id="3.30.160.60:FF:000690">
    <property type="entry name" value="Zinc finger protein 354C"/>
    <property type="match status" value="1"/>
</dbReference>
<feature type="compositionally biased region" description="Low complexity" evidence="12">
    <location>
        <begin position="940"/>
        <end position="950"/>
    </location>
</feature>
<dbReference type="GO" id="GO:0000978">
    <property type="term" value="F:RNA polymerase II cis-regulatory region sequence-specific DNA binding"/>
    <property type="evidence" value="ECO:0007669"/>
    <property type="project" value="TreeGrafter"/>
</dbReference>
<feature type="domain" description="C2H2-type" evidence="13">
    <location>
        <begin position="693"/>
        <end position="720"/>
    </location>
</feature>
<dbReference type="FunFam" id="3.30.160.60:FF:001498">
    <property type="entry name" value="Zinc finger protein 404"/>
    <property type="match status" value="1"/>
</dbReference>
<feature type="domain" description="C2H2-type" evidence="13">
    <location>
        <begin position="321"/>
        <end position="348"/>
    </location>
</feature>
<proteinExistence type="inferred from homology"/>
<feature type="compositionally biased region" description="Basic and acidic residues" evidence="12">
    <location>
        <begin position="125"/>
        <end position="158"/>
    </location>
</feature>
<dbReference type="FunFam" id="3.30.160.60:FF:001156">
    <property type="entry name" value="Zinc finger protein 407"/>
    <property type="match status" value="1"/>
</dbReference>
<keyword evidence="10" id="KW-0539">Nucleus</keyword>
<dbReference type="GeneTree" id="ENSGT01030000234576"/>
<keyword evidence="4" id="KW-0677">Repeat</keyword>
<evidence type="ECO:0000256" key="10">
    <source>
        <dbReference type="ARBA" id="ARBA00023242"/>
    </source>
</evidence>
<dbReference type="Gene3D" id="3.30.160.60">
    <property type="entry name" value="Classic Zinc Finger"/>
    <property type="match status" value="12"/>
</dbReference>
<feature type="region of interest" description="Disordered" evidence="12">
    <location>
        <begin position="995"/>
        <end position="1019"/>
    </location>
</feature>
<accession>A0A3Q3B4D0</accession>
<feature type="domain" description="C2H2-type" evidence="13">
    <location>
        <begin position="721"/>
        <end position="748"/>
    </location>
</feature>
<feature type="domain" description="C2H2-type" evidence="13">
    <location>
        <begin position="349"/>
        <end position="376"/>
    </location>
</feature>
<dbReference type="PROSITE" id="PS00028">
    <property type="entry name" value="ZINC_FINGER_C2H2_1"/>
    <property type="match status" value="16"/>
</dbReference>
<comment type="subcellular location">
    <subcellularLocation>
        <location evidence="1">Nucleus</location>
    </subcellularLocation>
</comment>
<feature type="domain" description="C2H2-type" evidence="13">
    <location>
        <begin position="189"/>
        <end position="216"/>
    </location>
</feature>
<feature type="compositionally biased region" description="Polar residues" evidence="12">
    <location>
        <begin position="897"/>
        <end position="913"/>
    </location>
</feature>
<keyword evidence="6" id="KW-0862">Zinc</keyword>
<feature type="compositionally biased region" description="Basic and acidic residues" evidence="12">
    <location>
        <begin position="459"/>
        <end position="469"/>
    </location>
</feature>
<dbReference type="Pfam" id="PF00096">
    <property type="entry name" value="zf-C2H2"/>
    <property type="match status" value="10"/>
</dbReference>
<keyword evidence="9" id="KW-0804">Transcription</keyword>
<evidence type="ECO:0000256" key="1">
    <source>
        <dbReference type="ARBA" id="ARBA00004123"/>
    </source>
</evidence>
<dbReference type="OrthoDB" id="8117402at2759"/>
<sequence>MAAADPSKSPTGEKTPAEEVETSGEKAEAAEPGCSLGREDDGTAAGSPGGEPRAEAAAAAAGGGADKTTCASAEDPTAAGKMAEAPGSRRRAFDWSETEEDDDEAAQTSTEETKSDLCKAAETPEEGRQDKHVEGDAEKTDGEENSHGVEKRGERSPVEDLGGEVDLAEEMGEDDEEADPTAKQKKCRLVCKDCGMRFKRREMFNLHRHFHAHKDELTPLTCKECGLTFQHRSSLIKHRNEHKEKEEALVTPKVEVQIMEDEGRYQCAECQRIFTTVNKLRNHTCVNTEEKPYHCTLCRQDFQFKVSVTKHMMTHSQECVFKCQECSQTFPNIMALRFHQKSHSALKPYECPECGMVFKHYSVMEDHRRKHVDKSRSHLCNICGKTFKYSSLLHQHQYLHTGQKPFRCPECGKKFAFAQNMKAHCRQHRLRKANALSEAPSEAPSKQAPVPVQEASKGPGKENSHTSEEPKLTFNCPLCPQAFSLMANLRAHMLIHEAEYEKLERTPQTPRDINKHWEKGHMCPNCPSVFRNESSLNGHLLSVHKSTRQYLERMATQPKKQFTPSSSDNVQGKWKNESVKSYKCSECGKAFRHRSVLELHMRIHSKDKPYVCKVCGKGFRFGSYLQQHVIIHTGTKPYKCPDCGKDFAFLQNMRTHQKLHQEKPFRCTSCRKGYSDEAQLQQHMLSHNGDKPHKCDQCDKSFGLAYLLRDHMNTHTGERPHRCEECNKTFSWFSSLLVHQKIHTRKKQAYSQYNSFPVSARMRGRGRRGGRFVWGWSKPLGGPALGTQQPLYPLSPLRDADLHRKALPQQASMLRSRMDLQSRQQSEPWPSEPHPQPVQWKVDGGEVMPVPSAQQQHGAPQLPQTQFDSSTHLQPNHQRSSSWADIPLLTQSCPVSAQSSEAHMKESISSVVSSHMPKKSSPSAGSEMLQHRQHKPPTWSGTPTSAALASTSSVQHDFSVPSSYMDGAALWSVRPAPLTQSSPNKLVQELQLPRWQSAPVSSQMEPSTPPKKEDRMWDMSSSQGISSTVTQPEKPWNGCEPQKLPWASGLAGAATSAQIDQSSAMPISTPVSHGVTNTLWDIQAPPGIPKTVNSTEKLVNSQDFQLQQKQVSPGWGSMQPATQKGPISIQYEPHRFGQGMGTPVWGFQTNPVTPQTLLSAQLKAGSGQELQQQPMVTGTQIIINQPSPFFSPPLGPLPPPPLALPGPHPLHSVAVGALQRPPHPNLFFAPQAVMSERPHMPQTLTLPQLAPQTEAHKLGSRLPFAPERLLQCMICGCSFPRELDLQMHYLQHAQGEI</sequence>
<feature type="compositionally biased region" description="Acidic residues" evidence="12">
    <location>
        <begin position="96"/>
        <end position="105"/>
    </location>
</feature>
<evidence type="ECO:0000256" key="9">
    <source>
        <dbReference type="ARBA" id="ARBA00023163"/>
    </source>
</evidence>
<feature type="domain" description="C2H2-type" evidence="13">
    <location>
        <begin position="665"/>
        <end position="692"/>
    </location>
</feature>
<evidence type="ECO:0000256" key="7">
    <source>
        <dbReference type="ARBA" id="ARBA00023015"/>
    </source>
</evidence>
<feature type="domain" description="C2H2-type" evidence="13">
    <location>
        <begin position="265"/>
        <end position="292"/>
    </location>
</feature>
<evidence type="ECO:0000313" key="15">
    <source>
        <dbReference type="Proteomes" id="UP000264800"/>
    </source>
</evidence>
<dbReference type="FunFam" id="3.30.160.60:FF:002343">
    <property type="entry name" value="Zinc finger protein 33A"/>
    <property type="match status" value="1"/>
</dbReference>
<dbReference type="GO" id="GO:0008270">
    <property type="term" value="F:zinc ion binding"/>
    <property type="evidence" value="ECO:0007669"/>
    <property type="project" value="UniProtKB-KW"/>
</dbReference>
<keyword evidence="7" id="KW-0805">Transcription regulation</keyword>
<evidence type="ECO:0000259" key="13">
    <source>
        <dbReference type="PROSITE" id="PS50157"/>
    </source>
</evidence>
<dbReference type="Proteomes" id="UP000264800">
    <property type="component" value="Unplaced"/>
</dbReference>
<evidence type="ECO:0000256" key="2">
    <source>
        <dbReference type="ARBA" id="ARBA00006991"/>
    </source>
</evidence>
<comment type="similarity">
    <text evidence="2">Belongs to the krueppel C2H2-type zinc-finger protein family.</text>
</comment>
<feature type="region of interest" description="Disordered" evidence="12">
    <location>
        <begin position="815"/>
        <end position="880"/>
    </location>
</feature>
<evidence type="ECO:0000256" key="11">
    <source>
        <dbReference type="PROSITE-ProRule" id="PRU00042"/>
    </source>
</evidence>
<dbReference type="GeneID" id="108245985"/>
<feature type="domain" description="C2H2-type" evidence="13">
    <location>
        <begin position="610"/>
        <end position="637"/>
    </location>
</feature>
<dbReference type="PANTHER" id="PTHR24393:SF15">
    <property type="entry name" value="IP01243P-RELATED"/>
    <property type="match status" value="1"/>
</dbReference>
<organism evidence="14 15">
    <name type="scientific">Kryptolebias marmoratus</name>
    <name type="common">Mangrove killifish</name>
    <name type="synonym">Rivulus marmoratus</name>
    <dbReference type="NCBI Taxonomy" id="37003"/>
    <lineage>
        <taxon>Eukaryota</taxon>
        <taxon>Metazoa</taxon>
        <taxon>Chordata</taxon>
        <taxon>Craniata</taxon>
        <taxon>Vertebrata</taxon>
        <taxon>Euteleostomi</taxon>
        <taxon>Actinopterygii</taxon>
        <taxon>Neopterygii</taxon>
        <taxon>Teleostei</taxon>
        <taxon>Neoteleostei</taxon>
        <taxon>Acanthomorphata</taxon>
        <taxon>Ovalentaria</taxon>
        <taxon>Atherinomorphae</taxon>
        <taxon>Cyprinodontiformes</taxon>
        <taxon>Rivulidae</taxon>
        <taxon>Kryptolebias</taxon>
    </lineage>
</organism>
<reference evidence="14" key="2">
    <citation type="submission" date="2025-09" db="UniProtKB">
        <authorList>
            <consortium name="Ensembl"/>
        </authorList>
    </citation>
    <scope>IDENTIFICATION</scope>
</reference>
<protein>
    <submittedName>
        <fullName evidence="14">Zgc:66448</fullName>
    </submittedName>
</protein>
<dbReference type="OMA" id="WLSELHP"/>
<feature type="domain" description="C2H2-type" evidence="13">
    <location>
        <begin position="378"/>
        <end position="405"/>
    </location>
</feature>
<feature type="region of interest" description="Disordered" evidence="12">
    <location>
        <begin position="1"/>
        <end position="164"/>
    </location>
</feature>
<evidence type="ECO:0000256" key="5">
    <source>
        <dbReference type="ARBA" id="ARBA00022771"/>
    </source>
</evidence>
<feature type="domain" description="C2H2-type" evidence="13">
    <location>
        <begin position="582"/>
        <end position="609"/>
    </location>
</feature>
<dbReference type="FunFam" id="3.30.160.60:FF:000100">
    <property type="entry name" value="Zinc finger 45-like"/>
    <property type="match status" value="1"/>
</dbReference>
<dbReference type="GO" id="GO:0005634">
    <property type="term" value="C:nucleus"/>
    <property type="evidence" value="ECO:0007669"/>
    <property type="project" value="UniProtKB-SubCell"/>
</dbReference>
<evidence type="ECO:0000256" key="4">
    <source>
        <dbReference type="ARBA" id="ARBA00022737"/>
    </source>
</evidence>
<feature type="region of interest" description="Disordered" evidence="12">
    <location>
        <begin position="897"/>
        <end position="950"/>
    </location>
</feature>
<name>A0A3Q3B4D0_KRYMA</name>
<feature type="domain" description="C2H2-type" evidence="13">
    <location>
        <begin position="406"/>
        <end position="433"/>
    </location>
</feature>
<evidence type="ECO:0000256" key="6">
    <source>
        <dbReference type="ARBA" id="ARBA00022833"/>
    </source>
</evidence>
<dbReference type="PROSITE" id="PS50157">
    <property type="entry name" value="ZINC_FINGER_C2H2_2"/>
    <property type="match status" value="16"/>
</dbReference>
<dbReference type="SMART" id="SM00355">
    <property type="entry name" value="ZnF_C2H2"/>
    <property type="match status" value="17"/>
</dbReference>
<keyword evidence="8" id="KW-0238">DNA-binding</keyword>
<dbReference type="KEGG" id="kmr:108245985"/>
<dbReference type="InterPro" id="IPR013087">
    <property type="entry name" value="Znf_C2H2_type"/>
</dbReference>